<protein>
    <submittedName>
        <fullName evidence="3">Adenylate/guanylate cyclase domain-containing protein</fullName>
    </submittedName>
</protein>
<proteinExistence type="predicted"/>
<dbReference type="PANTHER" id="PTHR43081">
    <property type="entry name" value="ADENYLATE CYCLASE, TERMINAL-DIFFERENTIATION SPECIFIC-RELATED"/>
    <property type="match status" value="1"/>
</dbReference>
<feature type="transmembrane region" description="Helical" evidence="1">
    <location>
        <begin position="20"/>
        <end position="40"/>
    </location>
</feature>
<dbReference type="Proteomes" id="UP000270261">
    <property type="component" value="Unassembled WGS sequence"/>
</dbReference>
<dbReference type="PROSITE" id="PS50125">
    <property type="entry name" value="GUANYLATE_CYCLASE_2"/>
    <property type="match status" value="1"/>
</dbReference>
<dbReference type="InterPro" id="IPR029787">
    <property type="entry name" value="Nucleotide_cyclase"/>
</dbReference>
<comment type="caution">
    <text evidence="3">The sequence shown here is derived from an EMBL/GenBank/DDBJ whole genome shotgun (WGS) entry which is preliminary data.</text>
</comment>
<dbReference type="PANTHER" id="PTHR43081:SF1">
    <property type="entry name" value="ADENYLATE CYCLASE, TERMINAL-DIFFERENTIATION SPECIFIC"/>
    <property type="match status" value="1"/>
</dbReference>
<keyword evidence="1" id="KW-0812">Transmembrane</keyword>
<keyword evidence="1" id="KW-1133">Transmembrane helix</keyword>
<dbReference type="InterPro" id="IPR050697">
    <property type="entry name" value="Adenylyl/Guanylyl_Cyclase_3/4"/>
</dbReference>
<reference evidence="3 4" key="1">
    <citation type="submission" date="2018-11" db="EMBL/GenBank/DDBJ databases">
        <title>Genome sequencing of Lautropia sp. KCOM 2505 (= ChDC F240).</title>
        <authorList>
            <person name="Kook J.-K."/>
            <person name="Park S.-N."/>
            <person name="Lim Y.K."/>
        </authorList>
    </citation>
    <scope>NUCLEOTIDE SEQUENCE [LARGE SCALE GENOMIC DNA]</scope>
    <source>
        <strain evidence="3 4">KCOM 2505</strain>
    </source>
</reference>
<dbReference type="AlphaFoldDB" id="A0A426FNI2"/>
<dbReference type="InterPro" id="IPR001054">
    <property type="entry name" value="A/G_cyclase"/>
</dbReference>
<organism evidence="3 4">
    <name type="scientific">Lautropia dentalis</name>
    <dbReference type="NCBI Taxonomy" id="2490857"/>
    <lineage>
        <taxon>Bacteria</taxon>
        <taxon>Pseudomonadati</taxon>
        <taxon>Pseudomonadota</taxon>
        <taxon>Betaproteobacteria</taxon>
        <taxon>Burkholderiales</taxon>
        <taxon>Burkholderiaceae</taxon>
        <taxon>Lautropia</taxon>
    </lineage>
</organism>
<dbReference type="GO" id="GO:0004016">
    <property type="term" value="F:adenylate cyclase activity"/>
    <property type="evidence" value="ECO:0007669"/>
    <property type="project" value="UniProtKB-ARBA"/>
</dbReference>
<gene>
    <name evidence="3" type="ORF">EHV23_13100</name>
</gene>
<dbReference type="EMBL" id="RRUE01000002">
    <property type="protein sequence ID" value="RRN44262.1"/>
    <property type="molecule type" value="Genomic_DNA"/>
</dbReference>
<evidence type="ECO:0000256" key="1">
    <source>
        <dbReference type="SAM" id="Phobius"/>
    </source>
</evidence>
<dbReference type="SMART" id="SM01080">
    <property type="entry name" value="CHASE2"/>
    <property type="match status" value="1"/>
</dbReference>
<feature type="transmembrane region" description="Helical" evidence="1">
    <location>
        <begin position="333"/>
        <end position="353"/>
    </location>
</feature>
<feature type="domain" description="Guanylate cyclase" evidence="2">
    <location>
        <begin position="452"/>
        <end position="584"/>
    </location>
</feature>
<evidence type="ECO:0000313" key="4">
    <source>
        <dbReference type="Proteomes" id="UP000270261"/>
    </source>
</evidence>
<accession>A0A426FNI2</accession>
<feature type="transmembrane region" description="Helical" evidence="1">
    <location>
        <begin position="360"/>
        <end position="380"/>
    </location>
</feature>
<dbReference type="Gene3D" id="3.30.70.1230">
    <property type="entry name" value="Nucleotide cyclase"/>
    <property type="match status" value="1"/>
</dbReference>
<name>A0A426FNI2_9BURK</name>
<dbReference type="GO" id="GO:0009190">
    <property type="term" value="P:cyclic nucleotide biosynthetic process"/>
    <property type="evidence" value="ECO:0007669"/>
    <property type="project" value="InterPro"/>
</dbReference>
<dbReference type="OrthoDB" id="9802500at2"/>
<evidence type="ECO:0000313" key="3">
    <source>
        <dbReference type="EMBL" id="RRN44262.1"/>
    </source>
</evidence>
<dbReference type="CDD" id="cd07302">
    <property type="entry name" value="CHD"/>
    <property type="match status" value="1"/>
</dbReference>
<sequence>MNRVAQYVHALLRSFRLWTAMLGVLVTGVAIMVLLGHVSLPGMHTFDRLAHDQRLRWLPTVFEPRVLVVDIDEKSLQEQGRWTWPRRTLARLVERIVDEGHARVLGFDIVFAEPDPEDDGVLARAIQGRPVVLGYYFSRHAGAHRIGHLPGAVFEGNLFDGTLLPQWDGFGANLDRLGEAARSSGFYNAQLDRDGVVRSVPVLTLFNGQMYESLALAILRVYEDNPPITLNGHVLSLSGQTRLTLAPDLTARVPFAGGAGPHAGRFEYVSATDVIEGRVDPARFRDRIVLVGASAPGIGDRHTTPVSINTPGVEVQATLIAGALNGHMPYVPWHAAYTMAAITLVLVGLAALWMPRLGALGIMLLGAGVVLALLLVNALLFTLQGWVLPVAAPVVAVAVIAVINLAAGHLVESKARRDVVELFGQYVSPKLVQRMARNPDAYPIESQNKRITILFADIRGFTRMAESMDSQVLREYLNTFLTRMTEVIHAYHGTVDKYIGDAIMAFWGAPVDDHEQEDHAVVAAIAMQDAVAELNRDFARRGWPELHIGIGINSGTARVGDMGSQIRRTYTAIGDAVNLAARLEALTKHFGLPVLLGEMTARQVICVELVPLGEAEVPGRTERVRVFCPRRYVNRASPEAGTML</sequence>
<dbReference type="RefSeq" id="WP_125096457.1">
    <property type="nucleotide sequence ID" value="NZ_RRUE01000002.1"/>
</dbReference>
<keyword evidence="1" id="KW-0472">Membrane</keyword>
<evidence type="ECO:0000259" key="2">
    <source>
        <dbReference type="PROSITE" id="PS50125"/>
    </source>
</evidence>
<dbReference type="GO" id="GO:0035556">
    <property type="term" value="P:intracellular signal transduction"/>
    <property type="evidence" value="ECO:0007669"/>
    <property type="project" value="InterPro"/>
</dbReference>
<dbReference type="InterPro" id="IPR007890">
    <property type="entry name" value="CHASE2"/>
</dbReference>
<feature type="transmembrane region" description="Helical" evidence="1">
    <location>
        <begin position="386"/>
        <end position="407"/>
    </location>
</feature>
<dbReference type="Pfam" id="PF05226">
    <property type="entry name" value="CHASE2"/>
    <property type="match status" value="1"/>
</dbReference>
<dbReference type="SMART" id="SM00044">
    <property type="entry name" value="CYCc"/>
    <property type="match status" value="1"/>
</dbReference>
<dbReference type="Pfam" id="PF00211">
    <property type="entry name" value="Guanylate_cyc"/>
    <property type="match status" value="1"/>
</dbReference>
<dbReference type="SUPFAM" id="SSF55073">
    <property type="entry name" value="Nucleotide cyclase"/>
    <property type="match status" value="1"/>
</dbReference>
<keyword evidence="4" id="KW-1185">Reference proteome</keyword>